<reference evidence="2" key="1">
    <citation type="journal article" date="2015" name="Nature">
        <title>Complex archaea that bridge the gap between prokaryotes and eukaryotes.</title>
        <authorList>
            <person name="Spang A."/>
            <person name="Saw J.H."/>
            <person name="Jorgensen S.L."/>
            <person name="Zaremba-Niedzwiedzka K."/>
            <person name="Martijn J."/>
            <person name="Lind A.E."/>
            <person name="van Eijk R."/>
            <person name="Schleper C."/>
            <person name="Guy L."/>
            <person name="Ettema T.J."/>
        </authorList>
    </citation>
    <scope>NUCLEOTIDE SEQUENCE</scope>
</reference>
<sequence length="43" mass="5046">MKFQRVKDSGKRQEFETGSVRDTQEGKGRYDLVSPIFVRRLAE</sequence>
<accession>A0A0F9CBU1</accession>
<feature type="compositionally biased region" description="Basic and acidic residues" evidence="1">
    <location>
        <begin position="1"/>
        <end position="15"/>
    </location>
</feature>
<dbReference type="AlphaFoldDB" id="A0A0F9CBU1"/>
<gene>
    <name evidence="2" type="ORF">LCGC14_2685460</name>
</gene>
<protein>
    <submittedName>
        <fullName evidence="2">Uncharacterized protein</fullName>
    </submittedName>
</protein>
<organism evidence="2">
    <name type="scientific">marine sediment metagenome</name>
    <dbReference type="NCBI Taxonomy" id="412755"/>
    <lineage>
        <taxon>unclassified sequences</taxon>
        <taxon>metagenomes</taxon>
        <taxon>ecological metagenomes</taxon>
    </lineage>
</organism>
<evidence type="ECO:0000313" key="2">
    <source>
        <dbReference type="EMBL" id="KKK94181.1"/>
    </source>
</evidence>
<comment type="caution">
    <text evidence="2">The sequence shown here is derived from an EMBL/GenBank/DDBJ whole genome shotgun (WGS) entry which is preliminary data.</text>
</comment>
<dbReference type="EMBL" id="LAZR01047455">
    <property type="protein sequence ID" value="KKK94181.1"/>
    <property type="molecule type" value="Genomic_DNA"/>
</dbReference>
<evidence type="ECO:0000256" key="1">
    <source>
        <dbReference type="SAM" id="MobiDB-lite"/>
    </source>
</evidence>
<proteinExistence type="predicted"/>
<feature type="non-terminal residue" evidence="2">
    <location>
        <position position="43"/>
    </location>
</feature>
<name>A0A0F9CBU1_9ZZZZ</name>
<feature type="region of interest" description="Disordered" evidence="1">
    <location>
        <begin position="1"/>
        <end position="26"/>
    </location>
</feature>